<dbReference type="OrthoDB" id="7374210at2"/>
<accession>A0A512DMG6</accession>
<evidence type="ECO:0000259" key="1">
    <source>
        <dbReference type="PROSITE" id="PS50125"/>
    </source>
</evidence>
<evidence type="ECO:0000313" key="2">
    <source>
        <dbReference type="EMBL" id="GEO37661.1"/>
    </source>
</evidence>
<sequence>MEPRIDEAVLDERLAALETVRTWSPRLVSKLETFIRTGDDRSLFRINPLAFAEERSIDDAEAIDLFLHATSLGLFEMDWLLVCPLCACIVQSFGSLRTLEKHYRCSLCRTDYQAALDDFITITFTVASKVRPIAFHEPEKLNAFDYCFECRFSPDSLTAEGATWISVFKEATRDIRFLAPNSTARIDIGVEHGTLIGWDIDTDASFTLSVTGETAPAHQALSIQYNEKSCEPADDRIAPGEVALEVRNGSDRRRLIGIYALPEGFSHPHVHFRPFLTGKRLLTSHTFRSLFRSELIKASEGIGVKDITLLFTDLKGSTALYDRIGDLNAFSLVQQHFDRLQDVTAANNGTVIKTIGDAVMAAFMNPSDAVKAAVAMLDEMETFNRDHHDRLLILKIGLHKGASIAVTLNDRLDYFGQAVNIAARIQSLAEAEEIYMSREIYDYPGVSALLEPFAVERRTVHLKGVNVEMPVFRVAVDKVSFRAPPAGTPGSVRSADH</sequence>
<dbReference type="InterPro" id="IPR001054">
    <property type="entry name" value="A/G_cyclase"/>
</dbReference>
<dbReference type="Pfam" id="PF19363">
    <property type="entry name" value="DUF5939"/>
    <property type="match status" value="1"/>
</dbReference>
<dbReference type="PANTHER" id="PTHR43081">
    <property type="entry name" value="ADENYLATE CYCLASE, TERMINAL-DIFFERENTIATION SPECIFIC-RELATED"/>
    <property type="match status" value="1"/>
</dbReference>
<gene>
    <name evidence="2" type="ORF">SAE02_18090</name>
</gene>
<dbReference type="AlphaFoldDB" id="A0A512DMG6"/>
<comment type="caution">
    <text evidence="2">The sequence shown here is derived from an EMBL/GenBank/DDBJ whole genome shotgun (WGS) entry which is preliminary data.</text>
</comment>
<dbReference type="Gene3D" id="3.30.70.1230">
    <property type="entry name" value="Nucleotide cyclase"/>
    <property type="match status" value="1"/>
</dbReference>
<dbReference type="Proteomes" id="UP000321523">
    <property type="component" value="Unassembled WGS sequence"/>
</dbReference>
<dbReference type="PROSITE" id="PS50125">
    <property type="entry name" value="GUANYLATE_CYCLASE_2"/>
    <property type="match status" value="1"/>
</dbReference>
<dbReference type="RefSeq" id="WP_044426537.1">
    <property type="nucleotide sequence ID" value="NZ_BJYZ01000007.1"/>
</dbReference>
<evidence type="ECO:0000313" key="3">
    <source>
        <dbReference type="Proteomes" id="UP000321523"/>
    </source>
</evidence>
<name>A0A512DMG6_9PROT</name>
<dbReference type="PANTHER" id="PTHR43081:SF19">
    <property type="entry name" value="PH-SENSITIVE ADENYLATE CYCLASE RV1264"/>
    <property type="match status" value="1"/>
</dbReference>
<dbReference type="GO" id="GO:0006171">
    <property type="term" value="P:cAMP biosynthetic process"/>
    <property type="evidence" value="ECO:0007669"/>
    <property type="project" value="TreeGrafter"/>
</dbReference>
<keyword evidence="3" id="KW-1185">Reference proteome</keyword>
<reference evidence="2 3" key="1">
    <citation type="submission" date="2019-07" db="EMBL/GenBank/DDBJ databases">
        <title>Whole genome shotgun sequence of Skermanella aerolata NBRC 106429.</title>
        <authorList>
            <person name="Hosoyama A."/>
            <person name="Uohara A."/>
            <person name="Ohji S."/>
            <person name="Ichikawa N."/>
        </authorList>
    </citation>
    <scope>NUCLEOTIDE SEQUENCE [LARGE SCALE GENOMIC DNA]</scope>
    <source>
        <strain evidence="2 3">NBRC 106429</strain>
    </source>
</reference>
<dbReference type="CDD" id="cd07302">
    <property type="entry name" value="CHD"/>
    <property type="match status" value="1"/>
</dbReference>
<proteinExistence type="predicted"/>
<dbReference type="InterPro" id="IPR045983">
    <property type="entry name" value="GUC-dom-containing_N"/>
</dbReference>
<organism evidence="2 3">
    <name type="scientific">Skermanella aerolata</name>
    <dbReference type="NCBI Taxonomy" id="393310"/>
    <lineage>
        <taxon>Bacteria</taxon>
        <taxon>Pseudomonadati</taxon>
        <taxon>Pseudomonadota</taxon>
        <taxon>Alphaproteobacteria</taxon>
        <taxon>Rhodospirillales</taxon>
        <taxon>Azospirillaceae</taxon>
        <taxon>Skermanella</taxon>
    </lineage>
</organism>
<dbReference type="Pfam" id="PF00211">
    <property type="entry name" value="Guanylate_cyc"/>
    <property type="match status" value="1"/>
</dbReference>
<dbReference type="EMBL" id="BJYZ01000007">
    <property type="protein sequence ID" value="GEO37661.1"/>
    <property type="molecule type" value="Genomic_DNA"/>
</dbReference>
<dbReference type="GO" id="GO:0035556">
    <property type="term" value="P:intracellular signal transduction"/>
    <property type="evidence" value="ECO:0007669"/>
    <property type="project" value="InterPro"/>
</dbReference>
<dbReference type="GO" id="GO:0004016">
    <property type="term" value="F:adenylate cyclase activity"/>
    <property type="evidence" value="ECO:0007669"/>
    <property type="project" value="UniProtKB-ARBA"/>
</dbReference>
<dbReference type="SMART" id="SM00044">
    <property type="entry name" value="CYCc"/>
    <property type="match status" value="1"/>
</dbReference>
<dbReference type="InterPro" id="IPR050697">
    <property type="entry name" value="Adenylyl/Guanylyl_Cyclase_3/4"/>
</dbReference>
<feature type="domain" description="Guanylate cyclase" evidence="1">
    <location>
        <begin position="308"/>
        <end position="426"/>
    </location>
</feature>
<protein>
    <submittedName>
        <fullName evidence="2">Adenylate cyclase</fullName>
    </submittedName>
</protein>
<dbReference type="SUPFAM" id="SSF55073">
    <property type="entry name" value="Nucleotide cyclase"/>
    <property type="match status" value="1"/>
</dbReference>
<dbReference type="InterPro" id="IPR029787">
    <property type="entry name" value="Nucleotide_cyclase"/>
</dbReference>